<dbReference type="InterPro" id="IPR039424">
    <property type="entry name" value="SBP_5"/>
</dbReference>
<feature type="domain" description="Solute-binding protein family 5" evidence="5">
    <location>
        <begin position="86"/>
        <end position="478"/>
    </location>
</feature>
<evidence type="ECO:0000256" key="4">
    <source>
        <dbReference type="SAM" id="Phobius"/>
    </source>
</evidence>
<evidence type="ECO:0000259" key="5">
    <source>
        <dbReference type="Pfam" id="PF00496"/>
    </source>
</evidence>
<dbReference type="Pfam" id="PF00496">
    <property type="entry name" value="SBP_bac_5"/>
    <property type="match status" value="1"/>
</dbReference>
<organism evidence="6 7">
    <name type="scientific">Candidatus Lokiarchaeum ossiferum</name>
    <dbReference type="NCBI Taxonomy" id="2951803"/>
    <lineage>
        <taxon>Archaea</taxon>
        <taxon>Promethearchaeati</taxon>
        <taxon>Promethearchaeota</taxon>
        <taxon>Promethearchaeia</taxon>
        <taxon>Promethearchaeales</taxon>
        <taxon>Promethearchaeaceae</taxon>
        <taxon>Candidatus Lokiarchaeum</taxon>
    </lineage>
</organism>
<keyword evidence="4" id="KW-0812">Transmembrane</keyword>
<gene>
    <name evidence="6" type="ORF">NEF87_002286</name>
</gene>
<keyword evidence="4" id="KW-1133">Transmembrane helix</keyword>
<feature type="transmembrane region" description="Helical" evidence="4">
    <location>
        <begin position="567"/>
        <end position="586"/>
    </location>
</feature>
<dbReference type="CDD" id="cd00995">
    <property type="entry name" value="PBP2_NikA_DppA_OppA_like"/>
    <property type="match status" value="1"/>
</dbReference>
<name>A0ABY6HR69_9ARCH</name>
<evidence type="ECO:0000313" key="6">
    <source>
        <dbReference type="EMBL" id="UYP46001.1"/>
    </source>
</evidence>
<evidence type="ECO:0000313" key="7">
    <source>
        <dbReference type="Proteomes" id="UP001208689"/>
    </source>
</evidence>
<dbReference type="NCBIfam" id="NF033507">
    <property type="entry name" value="Loki-CTERM"/>
    <property type="match status" value="1"/>
</dbReference>
<proteinExistence type="inferred from homology"/>
<keyword evidence="7" id="KW-1185">Reference proteome</keyword>
<dbReference type="Proteomes" id="UP001208689">
    <property type="component" value="Chromosome"/>
</dbReference>
<dbReference type="EMBL" id="CP104013">
    <property type="protein sequence ID" value="UYP46001.1"/>
    <property type="molecule type" value="Genomic_DNA"/>
</dbReference>
<reference evidence="6" key="1">
    <citation type="submission" date="2022-09" db="EMBL/GenBank/DDBJ databases">
        <title>Actin cytoskeleton and complex cell architecture in an #Asgard archaeon.</title>
        <authorList>
            <person name="Ponce Toledo R.I."/>
            <person name="Schleper C."/>
            <person name="Rodrigues Oliveira T."/>
            <person name="Wollweber F."/>
            <person name="Xu J."/>
            <person name="Rittmann S."/>
            <person name="Klingl A."/>
            <person name="Pilhofer M."/>
        </authorList>
    </citation>
    <scope>NUCLEOTIDE SEQUENCE</scope>
    <source>
        <strain evidence="6">B-35</strain>
    </source>
</reference>
<evidence type="ECO:0000256" key="3">
    <source>
        <dbReference type="ARBA" id="ARBA00022729"/>
    </source>
</evidence>
<dbReference type="InterPro" id="IPR000914">
    <property type="entry name" value="SBP_5_dom"/>
</dbReference>
<accession>A0ABY6HR69</accession>
<keyword evidence="2" id="KW-0813">Transport</keyword>
<dbReference type="PANTHER" id="PTHR30290:SF9">
    <property type="entry name" value="OLIGOPEPTIDE-BINDING PROTEIN APPA"/>
    <property type="match status" value="1"/>
</dbReference>
<dbReference type="Gene3D" id="3.10.105.10">
    <property type="entry name" value="Dipeptide-binding Protein, Domain 3"/>
    <property type="match status" value="1"/>
</dbReference>
<dbReference type="InterPro" id="IPR030678">
    <property type="entry name" value="Peptide/Ni-bd"/>
</dbReference>
<keyword evidence="3" id="KW-0732">Signal</keyword>
<evidence type="ECO:0000256" key="1">
    <source>
        <dbReference type="ARBA" id="ARBA00005695"/>
    </source>
</evidence>
<keyword evidence="4" id="KW-0472">Membrane</keyword>
<evidence type="ECO:0000256" key="2">
    <source>
        <dbReference type="ARBA" id="ARBA00022448"/>
    </source>
</evidence>
<comment type="similarity">
    <text evidence="1">Belongs to the bacterial solute-binding protein 5 family.</text>
</comment>
<dbReference type="PANTHER" id="PTHR30290">
    <property type="entry name" value="PERIPLASMIC BINDING COMPONENT OF ABC TRANSPORTER"/>
    <property type="match status" value="1"/>
</dbReference>
<dbReference type="PIRSF" id="PIRSF002741">
    <property type="entry name" value="MppA"/>
    <property type="match status" value="1"/>
</dbReference>
<dbReference type="Gene3D" id="3.40.190.10">
    <property type="entry name" value="Periplasmic binding protein-like II"/>
    <property type="match status" value="1"/>
</dbReference>
<dbReference type="SUPFAM" id="SSF53850">
    <property type="entry name" value="Periplasmic binding protein-like II"/>
    <property type="match status" value="1"/>
</dbReference>
<protein>
    <recommendedName>
        <fullName evidence="5">Solute-binding protein family 5 domain-containing protein</fullName>
    </recommendedName>
</protein>
<sequence length="590" mass="66172">MNKNKVIEMKHTKMYVVMAALLFSTMIPSMVMAEEEAAERPFIYGVGSLVVDLDPQTAWDSASGDMISQISEGLLSYDLTDPNLALQPQLAKDFGNWSEDATEYTIELKQGVKFHDGEEMTADDVVFTFDRLNYFCSNETPTQIAELYEPLASIYPDTPLLINKTEAINDYTVKFTLNYPYVAFEPLLCFYGSVILSEKSTPAREYLITATDTLIGTGPYYQESNSDRLTVYKYFEDYYGEHIPEIKEMHWVLYDDATTQNQAFLSGDVDAVDGISLEFMSEYEGSEYHTVGDRLQSTVIVYLGMDNTVIKLNTRLAIQDAINYTYIIDEIGKGELAQMTSIVPKGIMYHDTSIEAPVQNLTAARLHILDAIAAGELTAPAGFDLDETSPDEEWAAVAIESYSYTYNTGNANREAVGELCKANLDKIGIDVAVNGKTWGEFLNDLDEGNVEIYMLGWGPDYNDPSNFINPLMSNTSSANAAHVNDSQLQTMMSDGLTETNMTKREELYHEIQQYIAYDIVPWAYLYTGNARSVRYNGAENTCRNAMGIPYFYLWTFDYSSIPKGIPGFNILALFGVAAITFSALIYKKRH</sequence>